<dbReference type="PIRSF" id="PIRSF000136">
    <property type="entry name" value="LGO_GLO"/>
    <property type="match status" value="1"/>
</dbReference>
<feature type="region of interest" description="Disordered" evidence="2">
    <location>
        <begin position="233"/>
        <end position="261"/>
    </location>
</feature>
<dbReference type="PANTHER" id="PTHR43762:SF1">
    <property type="entry name" value="D-ARABINONO-1,4-LACTONE OXIDASE"/>
    <property type="match status" value="1"/>
</dbReference>
<dbReference type="PROSITE" id="PS51387">
    <property type="entry name" value="FAD_PCMH"/>
    <property type="match status" value="1"/>
</dbReference>
<dbReference type="EMBL" id="JAEACQ010000122">
    <property type="protein sequence ID" value="MBL7625902.1"/>
    <property type="molecule type" value="Genomic_DNA"/>
</dbReference>
<dbReference type="Gene3D" id="3.30.70.2530">
    <property type="match status" value="1"/>
</dbReference>
<organism evidence="4 5">
    <name type="scientific">Frankia nepalensis</name>
    <dbReference type="NCBI Taxonomy" id="1836974"/>
    <lineage>
        <taxon>Bacteria</taxon>
        <taxon>Bacillati</taxon>
        <taxon>Actinomycetota</taxon>
        <taxon>Actinomycetes</taxon>
        <taxon>Frankiales</taxon>
        <taxon>Frankiaceae</taxon>
        <taxon>Frankia</taxon>
    </lineage>
</organism>
<reference evidence="4" key="1">
    <citation type="submission" date="2020-12" db="EMBL/GenBank/DDBJ databases">
        <title>Genomic characterization of non-nitrogen-fixing Frankia strains.</title>
        <authorList>
            <person name="Carlos-Shanley C."/>
            <person name="Guerra T."/>
            <person name="Hahn D."/>
        </authorList>
    </citation>
    <scope>NUCLEOTIDE SEQUENCE</scope>
    <source>
        <strain evidence="4">CN6</strain>
    </source>
</reference>
<dbReference type="InterPro" id="IPR036318">
    <property type="entry name" value="FAD-bd_PCMH-like_sf"/>
</dbReference>
<accession>A0A937RA22</accession>
<keyword evidence="1" id="KW-0560">Oxidoreductase</keyword>
<evidence type="ECO:0000256" key="2">
    <source>
        <dbReference type="SAM" id="MobiDB-lite"/>
    </source>
</evidence>
<dbReference type="InterPro" id="IPR016167">
    <property type="entry name" value="FAD-bd_PCMH_sub1"/>
</dbReference>
<comment type="caution">
    <text evidence="4">The sequence shown here is derived from an EMBL/GenBank/DDBJ whole genome shotgun (WGS) entry which is preliminary data.</text>
</comment>
<dbReference type="AlphaFoldDB" id="A0A937RA22"/>
<dbReference type="Proteomes" id="UP000604475">
    <property type="component" value="Unassembled WGS sequence"/>
</dbReference>
<sequence length="439" mass="46929">MAADEGPSRRNWAGNVIFRASRRAAPASVEELQEMLAGCRSARPAGTGHSFNRIADTDGTLISTTGLPRLVRIDPAARQATVSAGLRYGDVARELVAAGWALPNLGSLPHISVAGACATATHGSGDRNGNLATSVAAVGMVTSSGEILDVRRGVDPDFAGHIVALGALGVVVTMTLDLVDGFRVSQRVYDGLTRAALLAHLDELFAAAYSVSVFTTWEEDSAQVWLKRRVDEDAEAGEAGDGPENGAGGDGDPPAELFGARPASRPLHPIRGFDPRHTTQQLGVPGPWHERLPHFRLNFTPSAGEELQSEYFVAREHAAAAVAAIFEIGAVIRPALQVSELRTVAADDLWLSPAYQRDSLALHFTWLPGEAIVRPAVAAVERQLAPFSPRPHWGKIFTLPPELVRASYPRAEDFQALAGRRDPDGVLRNPYLDSYFPPA</sequence>
<dbReference type="PANTHER" id="PTHR43762">
    <property type="entry name" value="L-GULONOLACTONE OXIDASE"/>
    <property type="match status" value="1"/>
</dbReference>
<keyword evidence="5" id="KW-1185">Reference proteome</keyword>
<dbReference type="InterPro" id="IPR006094">
    <property type="entry name" value="Oxid_FAD_bind_N"/>
</dbReference>
<gene>
    <name evidence="4" type="ORF">I7412_01640</name>
</gene>
<feature type="domain" description="FAD-binding PCMH-type" evidence="3">
    <location>
        <begin position="16"/>
        <end position="181"/>
    </location>
</feature>
<dbReference type="InterPro" id="IPR010031">
    <property type="entry name" value="FAD_lactone_oxidase-like"/>
</dbReference>
<dbReference type="RefSeq" id="WP_203005543.1">
    <property type="nucleotide sequence ID" value="NZ_JADWYU010000149.1"/>
</dbReference>
<dbReference type="InterPro" id="IPR016166">
    <property type="entry name" value="FAD-bd_PCMH"/>
</dbReference>
<dbReference type="Pfam" id="PF01565">
    <property type="entry name" value="FAD_binding_4"/>
    <property type="match status" value="1"/>
</dbReference>
<dbReference type="InterPro" id="IPR007173">
    <property type="entry name" value="ALO_C"/>
</dbReference>
<evidence type="ECO:0000313" key="4">
    <source>
        <dbReference type="EMBL" id="MBL7625902.1"/>
    </source>
</evidence>
<evidence type="ECO:0000256" key="1">
    <source>
        <dbReference type="ARBA" id="ARBA00023002"/>
    </source>
</evidence>
<dbReference type="InterPro" id="IPR016171">
    <property type="entry name" value="Vanillyl_alc_oxidase_C-sub2"/>
</dbReference>
<dbReference type="GO" id="GO:0003885">
    <property type="term" value="F:D-arabinono-1,4-lactone oxidase activity"/>
    <property type="evidence" value="ECO:0007669"/>
    <property type="project" value="InterPro"/>
</dbReference>
<dbReference type="InterPro" id="IPR016169">
    <property type="entry name" value="FAD-bd_PCMH_sub2"/>
</dbReference>
<dbReference type="SUPFAM" id="SSF56176">
    <property type="entry name" value="FAD-binding/transporter-associated domain-like"/>
    <property type="match status" value="1"/>
</dbReference>
<dbReference type="Pfam" id="PF04030">
    <property type="entry name" value="ALO"/>
    <property type="match status" value="1"/>
</dbReference>
<evidence type="ECO:0000259" key="3">
    <source>
        <dbReference type="PROSITE" id="PS51387"/>
    </source>
</evidence>
<dbReference type="Gene3D" id="3.30.43.10">
    <property type="entry name" value="Uridine Diphospho-n-acetylenolpyruvylglucosamine Reductase, domain 2"/>
    <property type="match status" value="1"/>
</dbReference>
<dbReference type="GO" id="GO:0080049">
    <property type="term" value="F:L-gulono-1,4-lactone dehydrogenase activity"/>
    <property type="evidence" value="ECO:0007669"/>
    <property type="project" value="TreeGrafter"/>
</dbReference>
<dbReference type="GO" id="GO:0016020">
    <property type="term" value="C:membrane"/>
    <property type="evidence" value="ECO:0007669"/>
    <property type="project" value="InterPro"/>
</dbReference>
<proteinExistence type="predicted"/>
<evidence type="ECO:0000313" key="5">
    <source>
        <dbReference type="Proteomes" id="UP000604475"/>
    </source>
</evidence>
<feature type="compositionally biased region" description="Gly residues" evidence="2">
    <location>
        <begin position="239"/>
        <end position="251"/>
    </location>
</feature>
<dbReference type="Gene3D" id="3.30.465.10">
    <property type="match status" value="1"/>
</dbReference>
<dbReference type="Gene3D" id="3.30.70.2520">
    <property type="match status" value="1"/>
</dbReference>
<dbReference type="Gene3D" id="1.10.45.10">
    <property type="entry name" value="Vanillyl-alcohol Oxidase, Chain A, domain 4"/>
    <property type="match status" value="1"/>
</dbReference>
<protein>
    <submittedName>
        <fullName evidence="4">FAD-binding protein</fullName>
    </submittedName>
</protein>
<dbReference type="GO" id="GO:0071949">
    <property type="term" value="F:FAD binding"/>
    <property type="evidence" value="ECO:0007669"/>
    <property type="project" value="InterPro"/>
</dbReference>
<name>A0A937RA22_9ACTN</name>